<accession>A0A0B5ARC5</accession>
<protein>
    <recommendedName>
        <fullName evidence="5">Serine protease</fullName>
    </recommendedName>
</protein>
<reference evidence="3 4" key="1">
    <citation type="submission" date="2014-08" db="EMBL/GenBank/DDBJ databases">
        <title>Complete genome of a marine bacteria Jeotgalibacillus malaysiensis.</title>
        <authorList>
            <person name="Yaakop A.S."/>
            <person name="Chan K.-G."/>
            <person name="Goh K.M."/>
        </authorList>
    </citation>
    <scope>NUCLEOTIDE SEQUENCE [LARGE SCALE GENOMIC DNA]</scope>
    <source>
        <strain evidence="3 4">D5</strain>
    </source>
</reference>
<evidence type="ECO:0000313" key="3">
    <source>
        <dbReference type="EMBL" id="AJD92636.1"/>
    </source>
</evidence>
<dbReference type="InterPro" id="IPR029410">
    <property type="entry name" value="CAP_assoc"/>
</dbReference>
<feature type="domain" description="SCP" evidence="1">
    <location>
        <begin position="262"/>
        <end position="371"/>
    </location>
</feature>
<feature type="domain" description="CAP-associated" evidence="2">
    <location>
        <begin position="107"/>
        <end position="240"/>
    </location>
</feature>
<dbReference type="Pfam" id="PF14504">
    <property type="entry name" value="CAP_assoc_N"/>
    <property type="match status" value="1"/>
</dbReference>
<dbReference type="HOGENOM" id="CLU_048708_1_0_9"/>
<gene>
    <name evidence="3" type="ORF">JMA_33190</name>
</gene>
<sequence length="380" mass="42747">MRKLLLLIVIAFGLFLSKPMWEDQIPESVNLSAVSDLSDRATAAFEGGSIQNAWESLLESMTDFIIEIDEIIQDAPELSTENETAAVERPDLTVPSEELFAIHNIELGQTKADVEAAAGQASRSSMNEFGVNWHAYHEQYQNFFMVSYNGENEVNGLFTNQDLISSSLPLEMGSTRDEVRAELGEPLSSIQKGFVRYELQDDGEYDLFSFDGAYVTVFYDQHENNTVTALQVVSEDLEDQRDALYAAPSAELEEGFKYQLFDVTNAARVMHGLDTLQWDEAVSETARKHSADMAENRFFSHDNLDGESPFDRMDADGIRYRVAGENLAYGQYSAIFAHEGLMNSLGHRENILKPEYGYLGVGVDFNTENQPFFTELFFNN</sequence>
<dbReference type="PANTHER" id="PTHR31157">
    <property type="entry name" value="SCP DOMAIN-CONTAINING PROTEIN"/>
    <property type="match status" value="1"/>
</dbReference>
<evidence type="ECO:0000313" key="4">
    <source>
        <dbReference type="Proteomes" id="UP000031449"/>
    </source>
</evidence>
<dbReference type="AlphaFoldDB" id="A0A0B5ARC5"/>
<evidence type="ECO:0000259" key="2">
    <source>
        <dbReference type="Pfam" id="PF14504"/>
    </source>
</evidence>
<keyword evidence="4" id="KW-1185">Reference proteome</keyword>
<dbReference type="KEGG" id="jeo:JMA_33190"/>
<dbReference type="InterPro" id="IPR014044">
    <property type="entry name" value="CAP_dom"/>
</dbReference>
<evidence type="ECO:0000259" key="1">
    <source>
        <dbReference type="Pfam" id="PF00188"/>
    </source>
</evidence>
<dbReference type="Gene3D" id="3.40.33.10">
    <property type="entry name" value="CAP"/>
    <property type="match status" value="1"/>
</dbReference>
<dbReference type="CDD" id="cd05379">
    <property type="entry name" value="CAP_bacterial"/>
    <property type="match status" value="1"/>
</dbReference>
<organism evidence="3 4">
    <name type="scientific">Jeotgalibacillus malaysiensis</name>
    <dbReference type="NCBI Taxonomy" id="1508404"/>
    <lineage>
        <taxon>Bacteria</taxon>
        <taxon>Bacillati</taxon>
        <taxon>Bacillota</taxon>
        <taxon>Bacilli</taxon>
        <taxon>Bacillales</taxon>
        <taxon>Caryophanaceae</taxon>
        <taxon>Jeotgalibacillus</taxon>
    </lineage>
</organism>
<dbReference type="Proteomes" id="UP000031449">
    <property type="component" value="Chromosome"/>
</dbReference>
<name>A0A0B5ARC5_9BACL</name>
<dbReference type="InterPro" id="IPR035940">
    <property type="entry name" value="CAP_sf"/>
</dbReference>
<dbReference type="PANTHER" id="PTHR31157:SF1">
    <property type="entry name" value="SCP DOMAIN-CONTAINING PROTEIN"/>
    <property type="match status" value="1"/>
</dbReference>
<dbReference type="STRING" id="1508404.JMA_33190"/>
<evidence type="ECO:0008006" key="5">
    <source>
        <dbReference type="Google" id="ProtNLM"/>
    </source>
</evidence>
<dbReference type="BioCyc" id="JESP1508404:G14D9-12600-MONOMER"/>
<proteinExistence type="predicted"/>
<dbReference type="SUPFAM" id="SSF55797">
    <property type="entry name" value="PR-1-like"/>
    <property type="match status" value="1"/>
</dbReference>
<dbReference type="EMBL" id="CP009416">
    <property type="protein sequence ID" value="AJD92636.1"/>
    <property type="molecule type" value="Genomic_DNA"/>
</dbReference>
<dbReference type="Pfam" id="PF00188">
    <property type="entry name" value="CAP"/>
    <property type="match status" value="1"/>
</dbReference>